<keyword evidence="1" id="KW-0812">Transmembrane</keyword>
<name>M1M8D7_9CLOT</name>
<keyword evidence="1" id="KW-0472">Membrane</keyword>
<evidence type="ECO:0000256" key="1">
    <source>
        <dbReference type="SAM" id="Phobius"/>
    </source>
</evidence>
<accession>M1M8D7</accession>
<dbReference type="AlphaFoldDB" id="M1M8D7"/>
<dbReference type="PATRIC" id="fig|931276.5.peg.384"/>
<evidence type="ECO:0000313" key="2">
    <source>
        <dbReference type="EMBL" id="AGF54219.1"/>
    </source>
</evidence>
<dbReference type="HOGENOM" id="CLU_2286640_0_0_9"/>
<feature type="transmembrane region" description="Helical" evidence="1">
    <location>
        <begin position="76"/>
        <end position="100"/>
    </location>
</feature>
<reference evidence="2 3" key="1">
    <citation type="submission" date="2013-02" db="EMBL/GenBank/DDBJ databases">
        <title>Genome sequence of Clostridium saccharoperbutylacetonicum N1-4(HMT).</title>
        <authorList>
            <person name="Poehlein A."/>
            <person name="Daniel R."/>
        </authorList>
    </citation>
    <scope>NUCLEOTIDE SEQUENCE [LARGE SCALE GENOMIC DNA]</scope>
    <source>
        <strain evidence="3">N1-4(HMT)</strain>
    </source>
</reference>
<dbReference type="KEGG" id="csr:Cspa_c04010"/>
<keyword evidence="3" id="KW-1185">Reference proteome</keyword>
<dbReference type="EMBL" id="CP004121">
    <property type="protein sequence ID" value="AGF54219.1"/>
    <property type="molecule type" value="Genomic_DNA"/>
</dbReference>
<proteinExistence type="predicted"/>
<feature type="transmembrane region" description="Helical" evidence="1">
    <location>
        <begin position="47"/>
        <end position="69"/>
    </location>
</feature>
<dbReference type="RefSeq" id="WP_015390545.1">
    <property type="nucleotide sequence ID" value="NC_020291.1"/>
</dbReference>
<organism evidence="2 3">
    <name type="scientific">Clostridium saccharoperbutylacetonicum N1-4(HMT)</name>
    <dbReference type="NCBI Taxonomy" id="931276"/>
    <lineage>
        <taxon>Bacteria</taxon>
        <taxon>Bacillati</taxon>
        <taxon>Bacillota</taxon>
        <taxon>Clostridia</taxon>
        <taxon>Eubacteriales</taxon>
        <taxon>Clostridiaceae</taxon>
        <taxon>Clostridium</taxon>
    </lineage>
</organism>
<gene>
    <name evidence="2" type="ORF">Cspa_c04010</name>
</gene>
<evidence type="ECO:0000313" key="3">
    <source>
        <dbReference type="Proteomes" id="UP000011728"/>
    </source>
</evidence>
<feature type="transmembrane region" description="Helical" evidence="1">
    <location>
        <begin position="7"/>
        <end position="27"/>
    </location>
</feature>
<sequence>MKFKSSIINIILVIVGILLSTKFSAFYEWGVGTLFYFSKKGDMFLRIISVVGIILINLIITQGIIFFIYKKFKKKALVIVSLYNLLLTILIATMNIALFFG</sequence>
<protein>
    <submittedName>
        <fullName evidence="2">Uncharacterized protein</fullName>
    </submittedName>
</protein>
<dbReference type="Proteomes" id="UP000011728">
    <property type="component" value="Chromosome"/>
</dbReference>
<keyword evidence="1" id="KW-1133">Transmembrane helix</keyword>